<dbReference type="InterPro" id="IPR001638">
    <property type="entry name" value="Solute-binding_3/MltF_N"/>
</dbReference>
<feature type="chain" id="PRO_5007459738" evidence="2">
    <location>
        <begin position="26"/>
        <end position="283"/>
    </location>
</feature>
<dbReference type="PANTHER" id="PTHR35936">
    <property type="entry name" value="MEMBRANE-BOUND LYTIC MUREIN TRANSGLYCOSYLASE F"/>
    <property type="match status" value="1"/>
</dbReference>
<keyword evidence="5" id="KW-1185">Reference proteome</keyword>
<dbReference type="EMBL" id="LODL01000019">
    <property type="protein sequence ID" value="KXB30887.1"/>
    <property type="molecule type" value="Genomic_DNA"/>
</dbReference>
<organism evidence="4 5">
    <name type="scientific">Dechloromonas denitrificans</name>
    <dbReference type="NCBI Taxonomy" id="281362"/>
    <lineage>
        <taxon>Bacteria</taxon>
        <taxon>Pseudomonadati</taxon>
        <taxon>Pseudomonadota</taxon>
        <taxon>Betaproteobacteria</taxon>
        <taxon>Rhodocyclales</taxon>
        <taxon>Azonexaceae</taxon>
        <taxon>Dechloromonas</taxon>
    </lineage>
</organism>
<dbReference type="PANTHER" id="PTHR35936:SF17">
    <property type="entry name" value="ARGININE-BINDING EXTRACELLULAR PROTEIN ARTP"/>
    <property type="match status" value="1"/>
</dbReference>
<accession>A0A133XIW5</accession>
<feature type="domain" description="Solute-binding protein family 3/N-terminal" evidence="3">
    <location>
        <begin position="38"/>
        <end position="280"/>
    </location>
</feature>
<reference evidence="4 5" key="1">
    <citation type="submission" date="2015-12" db="EMBL/GenBank/DDBJ databases">
        <title>Nitrous oxide reduction kinetics distinguish bacteria harboring typical versus atypical NosZ.</title>
        <authorList>
            <person name="Yoon S."/>
            <person name="Nissen S."/>
            <person name="Park D."/>
            <person name="Sanford R.A."/>
            <person name="Loeffler F.E."/>
        </authorList>
    </citation>
    <scope>NUCLEOTIDE SEQUENCE [LARGE SCALE GENOMIC DNA]</scope>
    <source>
        <strain evidence="4 5">ATCC BAA-841</strain>
    </source>
</reference>
<feature type="signal peptide" evidence="2">
    <location>
        <begin position="1"/>
        <end position="25"/>
    </location>
</feature>
<name>A0A133XIW5_9RHOO</name>
<dbReference type="AlphaFoldDB" id="A0A133XIW5"/>
<evidence type="ECO:0000256" key="2">
    <source>
        <dbReference type="SAM" id="SignalP"/>
    </source>
</evidence>
<dbReference type="STRING" id="281362.AT959_09215"/>
<gene>
    <name evidence="4" type="ORF">AT959_09215</name>
</gene>
<proteinExistence type="predicted"/>
<protein>
    <submittedName>
        <fullName evidence="4">ABC transporter substrate-binding protein</fullName>
    </submittedName>
</protein>
<sequence length="283" mass="30505">MKTDRRLWLKALAASPLLLALPVLAEDGGLAAIRQRGRLRIAVYNDFPPYSMKGGKGIDADLGRAIAEKLGLAPEIVGFNADEDMNDDLRNMVWKGHYLGTQPADVMLHVPVDEHLARANDKVRIFGAYHRESLALARKPERVPVLSGSAAVALEIFTREKIGVETASLADSFLLGVLNGRLRENVVHFATVGEATQAFAKGELAAVLAPRAELEAGLKGQQGYALDTPKFAELKIDGWPLGMAVKAEEKELAEAIAAALADLKRDGTVAAIFKRHGISHHPA</sequence>
<dbReference type="Proteomes" id="UP000070186">
    <property type="component" value="Unassembled WGS sequence"/>
</dbReference>
<evidence type="ECO:0000313" key="4">
    <source>
        <dbReference type="EMBL" id="KXB30887.1"/>
    </source>
</evidence>
<evidence type="ECO:0000256" key="1">
    <source>
        <dbReference type="ARBA" id="ARBA00022729"/>
    </source>
</evidence>
<dbReference type="SUPFAM" id="SSF53850">
    <property type="entry name" value="Periplasmic binding protein-like II"/>
    <property type="match status" value="1"/>
</dbReference>
<dbReference type="Gene3D" id="3.40.190.10">
    <property type="entry name" value="Periplasmic binding protein-like II"/>
    <property type="match status" value="3"/>
</dbReference>
<comment type="caution">
    <text evidence="4">The sequence shown here is derived from an EMBL/GenBank/DDBJ whole genome shotgun (WGS) entry which is preliminary data.</text>
</comment>
<evidence type="ECO:0000259" key="3">
    <source>
        <dbReference type="SMART" id="SM00062"/>
    </source>
</evidence>
<dbReference type="SMART" id="SM00062">
    <property type="entry name" value="PBPb"/>
    <property type="match status" value="1"/>
</dbReference>
<dbReference type="RefSeq" id="WP_066882683.1">
    <property type="nucleotide sequence ID" value="NZ_LODL01000019.1"/>
</dbReference>
<keyword evidence="1 2" id="KW-0732">Signal</keyword>
<evidence type="ECO:0000313" key="5">
    <source>
        <dbReference type="Proteomes" id="UP000070186"/>
    </source>
</evidence>